<sequence length="37" mass="4414">MVVMRRTNYHHKPPIEIFITVEMVCLYLDDVAMSTIF</sequence>
<dbReference type="EMBL" id="GBRH01224618">
    <property type="protein sequence ID" value="JAD73277.1"/>
    <property type="molecule type" value="Transcribed_RNA"/>
</dbReference>
<reference evidence="1" key="1">
    <citation type="submission" date="2014-09" db="EMBL/GenBank/DDBJ databases">
        <authorList>
            <person name="Magalhaes I.L.F."/>
            <person name="Oliveira U."/>
            <person name="Santos F.R."/>
            <person name="Vidigal T.H.D.A."/>
            <person name="Brescovit A.D."/>
            <person name="Santos A.J."/>
        </authorList>
    </citation>
    <scope>NUCLEOTIDE SEQUENCE</scope>
    <source>
        <tissue evidence="1">Shoot tissue taken approximately 20 cm above the soil surface</tissue>
    </source>
</reference>
<name>A0A0A9CP42_ARUDO</name>
<evidence type="ECO:0000313" key="1">
    <source>
        <dbReference type="EMBL" id="JAD73277.1"/>
    </source>
</evidence>
<protein>
    <submittedName>
        <fullName evidence="1">Uncharacterized protein</fullName>
    </submittedName>
</protein>
<dbReference type="AlphaFoldDB" id="A0A0A9CP42"/>
<accession>A0A0A9CP42</accession>
<organism evidence="1">
    <name type="scientific">Arundo donax</name>
    <name type="common">Giant reed</name>
    <name type="synonym">Donax arundinaceus</name>
    <dbReference type="NCBI Taxonomy" id="35708"/>
    <lineage>
        <taxon>Eukaryota</taxon>
        <taxon>Viridiplantae</taxon>
        <taxon>Streptophyta</taxon>
        <taxon>Embryophyta</taxon>
        <taxon>Tracheophyta</taxon>
        <taxon>Spermatophyta</taxon>
        <taxon>Magnoliopsida</taxon>
        <taxon>Liliopsida</taxon>
        <taxon>Poales</taxon>
        <taxon>Poaceae</taxon>
        <taxon>PACMAD clade</taxon>
        <taxon>Arundinoideae</taxon>
        <taxon>Arundineae</taxon>
        <taxon>Arundo</taxon>
    </lineage>
</organism>
<proteinExistence type="predicted"/>
<reference evidence="1" key="2">
    <citation type="journal article" date="2015" name="Data Brief">
        <title>Shoot transcriptome of the giant reed, Arundo donax.</title>
        <authorList>
            <person name="Barrero R.A."/>
            <person name="Guerrero F.D."/>
            <person name="Moolhuijzen P."/>
            <person name="Goolsby J.A."/>
            <person name="Tidwell J."/>
            <person name="Bellgard S.E."/>
            <person name="Bellgard M.I."/>
        </authorList>
    </citation>
    <scope>NUCLEOTIDE SEQUENCE</scope>
    <source>
        <tissue evidence="1">Shoot tissue taken approximately 20 cm above the soil surface</tissue>
    </source>
</reference>